<gene>
    <name evidence="4" type="ORF">ACFPMG_35245</name>
</gene>
<dbReference type="Pfam" id="PF17803">
    <property type="entry name" value="Cadherin_4"/>
    <property type="match status" value="1"/>
</dbReference>
<dbReference type="PANTHER" id="PTHR38340">
    <property type="entry name" value="S-LAYER PROTEIN"/>
    <property type="match status" value="1"/>
</dbReference>
<dbReference type="InterPro" id="IPR001343">
    <property type="entry name" value="Hemolysn_Ca-bd"/>
</dbReference>
<dbReference type="NCBIfam" id="TIGR01965">
    <property type="entry name" value="VCBS_repeat"/>
    <property type="match status" value="2"/>
</dbReference>
<dbReference type="InterPro" id="IPR010221">
    <property type="entry name" value="VCBS_dom"/>
</dbReference>
<proteinExistence type="predicted"/>
<dbReference type="InterPro" id="IPR050557">
    <property type="entry name" value="RTX_toxin/Mannuronan_C5-epim"/>
</dbReference>
<keyword evidence="2" id="KW-0964">Secreted</keyword>
<evidence type="ECO:0000256" key="1">
    <source>
        <dbReference type="ARBA" id="ARBA00004613"/>
    </source>
</evidence>
<organism evidence="4 5">
    <name type="scientific">Azospirillum himalayense</name>
    <dbReference type="NCBI Taxonomy" id="654847"/>
    <lineage>
        <taxon>Bacteria</taxon>
        <taxon>Pseudomonadati</taxon>
        <taxon>Pseudomonadota</taxon>
        <taxon>Alphaproteobacteria</taxon>
        <taxon>Rhodospirillales</taxon>
        <taxon>Azospirillaceae</taxon>
        <taxon>Azospirillum</taxon>
    </lineage>
</organism>
<dbReference type="Pfam" id="PF00353">
    <property type="entry name" value="HemolysinCabind"/>
    <property type="match status" value="3"/>
</dbReference>
<dbReference type="Gene3D" id="2.150.10.10">
    <property type="entry name" value="Serralysin-like metalloprotease, C-terminal"/>
    <property type="match status" value="2"/>
</dbReference>
<dbReference type="PANTHER" id="PTHR38340:SF1">
    <property type="entry name" value="S-LAYER PROTEIN"/>
    <property type="match status" value="1"/>
</dbReference>
<dbReference type="PROSITE" id="PS00330">
    <property type="entry name" value="HEMOLYSIN_CALCIUM"/>
    <property type="match status" value="3"/>
</dbReference>
<dbReference type="EMBL" id="JBHSLC010000122">
    <property type="protein sequence ID" value="MFC5360260.1"/>
    <property type="molecule type" value="Genomic_DNA"/>
</dbReference>
<keyword evidence="5" id="KW-1185">Reference proteome</keyword>
<protein>
    <submittedName>
        <fullName evidence="4">Cadherin-like domain-containing protein</fullName>
    </submittedName>
</protein>
<evidence type="ECO:0000313" key="4">
    <source>
        <dbReference type="EMBL" id="MFC5360260.1"/>
    </source>
</evidence>
<accession>A0ABW0GI52</accession>
<dbReference type="PRINTS" id="PR00313">
    <property type="entry name" value="CABNDNGRPT"/>
</dbReference>
<dbReference type="InterPro" id="IPR040853">
    <property type="entry name" value="RapA2_cadherin-like"/>
</dbReference>
<evidence type="ECO:0000256" key="2">
    <source>
        <dbReference type="ARBA" id="ARBA00022525"/>
    </source>
</evidence>
<dbReference type="InterPro" id="IPR011049">
    <property type="entry name" value="Serralysin-like_metalloprot_C"/>
</dbReference>
<reference evidence="5" key="1">
    <citation type="journal article" date="2019" name="Int. J. Syst. Evol. Microbiol.">
        <title>The Global Catalogue of Microorganisms (GCM) 10K type strain sequencing project: providing services to taxonomists for standard genome sequencing and annotation.</title>
        <authorList>
            <consortium name="The Broad Institute Genomics Platform"/>
            <consortium name="The Broad Institute Genome Sequencing Center for Infectious Disease"/>
            <person name="Wu L."/>
            <person name="Ma J."/>
        </authorList>
    </citation>
    <scope>NUCLEOTIDE SEQUENCE [LARGE SCALE GENOMIC DNA]</scope>
    <source>
        <strain evidence="5">CCUG 58760</strain>
    </source>
</reference>
<name>A0ABW0GI52_9PROT</name>
<comment type="subcellular location">
    <subcellularLocation>
        <location evidence="1">Secreted</location>
    </subcellularLocation>
</comment>
<feature type="domain" description="RapA2 cadherin-like" evidence="3">
    <location>
        <begin position="240"/>
        <end position="305"/>
    </location>
</feature>
<evidence type="ECO:0000313" key="5">
    <source>
        <dbReference type="Proteomes" id="UP001596166"/>
    </source>
</evidence>
<evidence type="ECO:0000259" key="3">
    <source>
        <dbReference type="Pfam" id="PF17803"/>
    </source>
</evidence>
<dbReference type="InterPro" id="IPR018511">
    <property type="entry name" value="Hemolysin-typ_Ca-bd_CS"/>
</dbReference>
<sequence length="499" mass="49706">MIGGAGADTLEGGTGIDTASYAAAAGPVAVDLAAEAGTAGDAAGDVLLGIENLTGSSLADTLRGDDGANLLDGGAGDDSLSGGTGNDTLIGGTGNDTALFAGNARDYLATKTGSTWTIQALSGDEGTDTLLGVEWAQFADARLRLDANNSPLLSGNLSAAADEDAAPLTVDLLQGAWDFEGSALEVANLVQTGGPAAAATLNGGLLTLAPTQFDWLAAGQSAVLTFAYGVTDGIDATARTLTVTMQGRNDVPVVEAPLTAATDEDAAPLVVDLLHGAHDPDQGDTLAVTGFHQTGGRDLTVGRDGLSLTLDSSQFNGLGEGEGETLTFAYGITDGTASTAQTLTIVVQGRNEVPVIVEGTSASDILAGTSGADMLYGYDGDDTLVGGPGNDTLIGGSGGDAFRFVSSTDGVDTITDFQPGEDRIEVAGPAFGGLSPGDLDSGLFALNTPADADDRFVFDTTTHVLSYDPDGIGATAATPLAVLNVGTLSASDIWVVPPA</sequence>
<dbReference type="SUPFAM" id="SSF51120">
    <property type="entry name" value="beta-Roll"/>
    <property type="match status" value="1"/>
</dbReference>
<dbReference type="RefSeq" id="WP_377000831.1">
    <property type="nucleotide sequence ID" value="NZ_JBHSLC010000122.1"/>
</dbReference>
<dbReference type="Proteomes" id="UP001596166">
    <property type="component" value="Unassembled WGS sequence"/>
</dbReference>
<comment type="caution">
    <text evidence="4">The sequence shown here is derived from an EMBL/GenBank/DDBJ whole genome shotgun (WGS) entry which is preliminary data.</text>
</comment>